<dbReference type="OrthoDB" id="5364171at2759"/>
<dbReference type="AlphaFoldDB" id="A0A6J3M876"/>
<dbReference type="InterPro" id="IPR001849">
    <property type="entry name" value="PH_domain"/>
</dbReference>
<sequence>MVFYAYAKNSNDDWSWRYLIIAPSFKELDDWYKTVRTRVADNVLVRVSDDFYVFDRSKFDLGSSTKPGKEAPNHMNKMIFQLMNDNGGRGISTFINLAAD</sequence>
<name>A0A6J3M876_9PEZI</name>
<dbReference type="GeneID" id="54365306"/>
<dbReference type="Proteomes" id="UP000504637">
    <property type="component" value="Unplaced"/>
</dbReference>
<feature type="domain" description="PH" evidence="1">
    <location>
        <begin position="1"/>
        <end position="40"/>
    </location>
</feature>
<organism evidence="3">
    <name type="scientific">Dissoconium aciculare CBS 342.82</name>
    <dbReference type="NCBI Taxonomy" id="1314786"/>
    <lineage>
        <taxon>Eukaryota</taxon>
        <taxon>Fungi</taxon>
        <taxon>Dikarya</taxon>
        <taxon>Ascomycota</taxon>
        <taxon>Pezizomycotina</taxon>
        <taxon>Dothideomycetes</taxon>
        <taxon>Dothideomycetidae</taxon>
        <taxon>Mycosphaerellales</taxon>
        <taxon>Dissoconiaceae</taxon>
        <taxon>Dissoconium</taxon>
    </lineage>
</organism>
<accession>A0A6J3M876</accession>
<dbReference type="RefSeq" id="XP_033461297.1">
    <property type="nucleotide sequence ID" value="XM_033607506.1"/>
</dbReference>
<dbReference type="PROSITE" id="PS50003">
    <property type="entry name" value="PH_DOMAIN"/>
    <property type="match status" value="1"/>
</dbReference>
<reference evidence="3" key="3">
    <citation type="submission" date="2025-08" db="UniProtKB">
        <authorList>
            <consortium name="RefSeq"/>
        </authorList>
    </citation>
    <scope>IDENTIFICATION</scope>
    <source>
        <strain evidence="3">CBS 342.82</strain>
    </source>
</reference>
<gene>
    <name evidence="3" type="ORF">K489DRAFT_408660</name>
</gene>
<proteinExistence type="predicted"/>
<evidence type="ECO:0000313" key="2">
    <source>
        <dbReference type="Proteomes" id="UP000504637"/>
    </source>
</evidence>
<protein>
    <recommendedName>
        <fullName evidence="1">PH domain-containing protein</fullName>
    </recommendedName>
</protein>
<evidence type="ECO:0000313" key="3">
    <source>
        <dbReference type="RefSeq" id="XP_033461297.1"/>
    </source>
</evidence>
<reference evidence="3" key="1">
    <citation type="submission" date="2020-01" db="EMBL/GenBank/DDBJ databases">
        <authorList>
            <consortium name="DOE Joint Genome Institute"/>
            <person name="Haridas S."/>
            <person name="Albert R."/>
            <person name="Binder M."/>
            <person name="Bloem J."/>
            <person name="Labutti K."/>
            <person name="Salamov A."/>
            <person name="Andreopoulos B."/>
            <person name="Baker S.E."/>
            <person name="Barry K."/>
            <person name="Bills G."/>
            <person name="Bluhm B.H."/>
            <person name="Cannon C."/>
            <person name="Castanera R."/>
            <person name="Culley D.E."/>
            <person name="Daum C."/>
            <person name="Ezra D."/>
            <person name="Gonzalez J.B."/>
            <person name="Henrissat B."/>
            <person name="Kuo A."/>
            <person name="Liang C."/>
            <person name="Lipzen A."/>
            <person name="Lutzoni F."/>
            <person name="Magnuson J."/>
            <person name="Mondo S."/>
            <person name="Nolan M."/>
            <person name="Ohm R."/>
            <person name="Pangilinan J."/>
            <person name="Park H.-J."/>
            <person name="Ramirez L."/>
            <person name="Alfaro M."/>
            <person name="Sun H."/>
            <person name="Tritt A."/>
            <person name="Yoshinaga Y."/>
            <person name="Zwiers L.-H."/>
            <person name="Turgeon B.G."/>
            <person name="Goodwin S.B."/>
            <person name="Spatafora J.W."/>
            <person name="Crous P.W."/>
            <person name="Grigoriev I.V."/>
        </authorList>
    </citation>
    <scope>NUCLEOTIDE SEQUENCE</scope>
    <source>
        <strain evidence="3">CBS 342.82</strain>
    </source>
</reference>
<reference evidence="3" key="2">
    <citation type="submission" date="2020-04" db="EMBL/GenBank/DDBJ databases">
        <authorList>
            <consortium name="NCBI Genome Project"/>
        </authorList>
    </citation>
    <scope>NUCLEOTIDE SEQUENCE</scope>
    <source>
        <strain evidence="3">CBS 342.82</strain>
    </source>
</reference>
<keyword evidence="2" id="KW-1185">Reference proteome</keyword>
<evidence type="ECO:0000259" key="1">
    <source>
        <dbReference type="PROSITE" id="PS50003"/>
    </source>
</evidence>